<evidence type="ECO:0000259" key="10">
    <source>
        <dbReference type="PROSITE" id="PS52019"/>
    </source>
</evidence>
<evidence type="ECO:0000256" key="2">
    <source>
        <dbReference type="ARBA" id="ARBA00022553"/>
    </source>
</evidence>
<feature type="active site" description="Proton acceptor; for dehydratase activity" evidence="6">
    <location>
        <position position="1570"/>
    </location>
</feature>
<dbReference type="GO" id="GO:0006633">
    <property type="term" value="P:fatty acid biosynthetic process"/>
    <property type="evidence" value="ECO:0007669"/>
    <property type="project" value="TreeGrafter"/>
</dbReference>
<dbReference type="SMART" id="SM00829">
    <property type="entry name" value="PKS_ER"/>
    <property type="match status" value="2"/>
</dbReference>
<evidence type="ECO:0000256" key="5">
    <source>
        <dbReference type="ARBA" id="ARBA00023268"/>
    </source>
</evidence>
<organism evidence="11 12">
    <name type="scientific">Tetradesmus obliquus</name>
    <name type="common">Green alga</name>
    <name type="synonym">Acutodesmus obliquus</name>
    <dbReference type="NCBI Taxonomy" id="3088"/>
    <lineage>
        <taxon>Eukaryota</taxon>
        <taxon>Viridiplantae</taxon>
        <taxon>Chlorophyta</taxon>
        <taxon>core chlorophytes</taxon>
        <taxon>Chlorophyceae</taxon>
        <taxon>CS clade</taxon>
        <taxon>Sphaeropleales</taxon>
        <taxon>Scenedesmaceae</taxon>
        <taxon>Tetradesmus</taxon>
    </lineage>
</organism>
<dbReference type="Pfam" id="PF00109">
    <property type="entry name" value="ketoacyl-synt"/>
    <property type="match status" value="3"/>
</dbReference>
<feature type="domain" description="PKS/mFAS DH" evidence="10">
    <location>
        <begin position="3421"/>
        <end position="3707"/>
    </location>
</feature>
<dbReference type="InterPro" id="IPR049900">
    <property type="entry name" value="PKS_mFAS_DH"/>
</dbReference>
<dbReference type="SUPFAM" id="SSF51735">
    <property type="entry name" value="NAD(P)-binding Rossmann-fold domains"/>
    <property type="match status" value="4"/>
</dbReference>
<feature type="region of interest" description="Disordered" evidence="7">
    <location>
        <begin position="181"/>
        <end position="210"/>
    </location>
</feature>
<evidence type="ECO:0000256" key="6">
    <source>
        <dbReference type="PROSITE-ProRule" id="PRU01363"/>
    </source>
</evidence>
<proteinExistence type="predicted"/>
<dbReference type="Pfam" id="PF00550">
    <property type="entry name" value="PP-binding"/>
    <property type="match status" value="5"/>
</dbReference>
<feature type="domain" description="Carrier" evidence="8">
    <location>
        <begin position="832"/>
        <end position="907"/>
    </location>
</feature>
<dbReference type="SUPFAM" id="SSF56801">
    <property type="entry name" value="Acetyl-CoA synthetase-like"/>
    <property type="match status" value="1"/>
</dbReference>
<feature type="region of interest" description="C-terminal hotdog fold" evidence="6">
    <location>
        <begin position="5374"/>
        <end position="5528"/>
    </location>
</feature>
<dbReference type="SMART" id="SM00826">
    <property type="entry name" value="PKS_DH"/>
    <property type="match status" value="2"/>
</dbReference>
<dbReference type="InterPro" id="IPR020845">
    <property type="entry name" value="AMP-binding_CS"/>
</dbReference>
<feature type="domain" description="PKS/mFAS DH" evidence="10">
    <location>
        <begin position="1528"/>
        <end position="1869"/>
    </location>
</feature>
<evidence type="ECO:0000259" key="9">
    <source>
        <dbReference type="PROSITE" id="PS52004"/>
    </source>
</evidence>
<dbReference type="Gene3D" id="3.90.180.10">
    <property type="entry name" value="Medium-chain alcohol dehydrogenases, catalytic domain"/>
    <property type="match status" value="2"/>
</dbReference>
<dbReference type="InterPro" id="IPR014031">
    <property type="entry name" value="Ketoacyl_synth_C"/>
</dbReference>
<dbReference type="SMART" id="SM01294">
    <property type="entry name" value="PKS_PP_betabranch"/>
    <property type="match status" value="3"/>
</dbReference>
<feature type="region of interest" description="N-terminal hotdog fold" evidence="6">
    <location>
        <begin position="5233"/>
        <end position="5360"/>
    </location>
</feature>
<keyword evidence="4" id="KW-0677">Repeat</keyword>
<dbReference type="GO" id="GO:0008270">
    <property type="term" value="F:zinc ion binding"/>
    <property type="evidence" value="ECO:0007669"/>
    <property type="project" value="InterPro"/>
</dbReference>
<feature type="non-terminal residue" evidence="11">
    <location>
        <position position="5762"/>
    </location>
</feature>
<protein>
    <recommendedName>
        <fullName evidence="13">3-hydroxyacyl-[acyl-carrier-protein] dehydratase</fullName>
    </recommendedName>
</protein>
<gene>
    <name evidence="11" type="ORF">BQ4739_LOCUS8022</name>
</gene>
<dbReference type="Pfam" id="PF14765">
    <property type="entry name" value="PS-DH"/>
    <property type="match status" value="1"/>
</dbReference>
<feature type="domain" description="Carrier" evidence="8">
    <location>
        <begin position="4516"/>
        <end position="4590"/>
    </location>
</feature>
<dbReference type="GO" id="GO:0004312">
    <property type="term" value="F:fatty acid synthase activity"/>
    <property type="evidence" value="ECO:0007669"/>
    <property type="project" value="TreeGrafter"/>
</dbReference>
<feature type="active site" description="Proton donor; for dehydratase activity" evidence="6">
    <location>
        <position position="1757"/>
    </location>
</feature>
<feature type="active site" description="Proton donor; for dehydratase activity" evidence="6">
    <location>
        <position position="3609"/>
    </location>
</feature>
<evidence type="ECO:0000259" key="8">
    <source>
        <dbReference type="PROSITE" id="PS50075"/>
    </source>
</evidence>
<feature type="domain" description="PKS/mFAS DH" evidence="10">
    <location>
        <begin position="5233"/>
        <end position="5528"/>
    </location>
</feature>
<dbReference type="Gene3D" id="3.40.50.12780">
    <property type="entry name" value="N-terminal domain of ligase-like"/>
    <property type="match status" value="1"/>
</dbReference>
<feature type="region of interest" description="Disordered" evidence="7">
    <location>
        <begin position="1865"/>
        <end position="1898"/>
    </location>
</feature>
<feature type="compositionally biased region" description="Low complexity" evidence="7">
    <location>
        <begin position="1884"/>
        <end position="1894"/>
    </location>
</feature>
<dbReference type="Pfam" id="PF13193">
    <property type="entry name" value="AMP-binding_C"/>
    <property type="match status" value="1"/>
</dbReference>
<dbReference type="PROSITE" id="PS52004">
    <property type="entry name" value="KS3_2"/>
    <property type="match status" value="3"/>
</dbReference>
<dbReference type="InterPro" id="IPR045851">
    <property type="entry name" value="AMP-bd_C_sf"/>
</dbReference>
<feature type="region of interest" description="C-terminal hotdog fold" evidence="6">
    <location>
        <begin position="1691"/>
        <end position="1869"/>
    </location>
</feature>
<dbReference type="SUPFAM" id="SSF53901">
    <property type="entry name" value="Thiolase-like"/>
    <property type="match status" value="3"/>
</dbReference>
<dbReference type="InterPro" id="IPR020843">
    <property type="entry name" value="ER"/>
</dbReference>
<keyword evidence="12" id="KW-1185">Reference proteome</keyword>
<keyword evidence="3" id="KW-0808">Transferase</keyword>
<feature type="region of interest" description="N-terminal hotdog fold" evidence="6">
    <location>
        <begin position="3421"/>
        <end position="3534"/>
    </location>
</feature>
<evidence type="ECO:0000256" key="4">
    <source>
        <dbReference type="ARBA" id="ARBA00022737"/>
    </source>
</evidence>
<dbReference type="PROSITE" id="PS52019">
    <property type="entry name" value="PKS_MFAS_DH"/>
    <property type="match status" value="3"/>
</dbReference>
<dbReference type="CDD" id="cd05195">
    <property type="entry name" value="enoyl_red"/>
    <property type="match status" value="2"/>
</dbReference>
<dbReference type="Gene3D" id="3.40.50.720">
    <property type="entry name" value="NAD(P)-binding Rossmann-like Domain"/>
    <property type="match status" value="5"/>
</dbReference>
<accession>A0A383VRY7</accession>
<feature type="region of interest" description="Disordered" evidence="7">
    <location>
        <begin position="1820"/>
        <end position="1841"/>
    </location>
</feature>
<dbReference type="InterPro" id="IPR020806">
    <property type="entry name" value="PKS_PP-bd"/>
</dbReference>
<dbReference type="PROSITE" id="PS50075">
    <property type="entry name" value="CARRIER"/>
    <property type="match status" value="5"/>
</dbReference>
<dbReference type="InterPro" id="IPR002364">
    <property type="entry name" value="Quin_OxRdtase/zeta-crystal_CS"/>
</dbReference>
<dbReference type="InterPro" id="IPR013154">
    <property type="entry name" value="ADH-like_N"/>
</dbReference>
<feature type="compositionally biased region" description="Polar residues" evidence="7">
    <location>
        <begin position="1871"/>
        <end position="1880"/>
    </location>
</feature>
<dbReference type="InterPro" id="IPR016039">
    <property type="entry name" value="Thiolase-like"/>
</dbReference>
<dbReference type="InterPro" id="IPR036291">
    <property type="entry name" value="NAD(P)-bd_dom_sf"/>
</dbReference>
<feature type="domain" description="Carrier" evidence="8">
    <location>
        <begin position="4646"/>
        <end position="4720"/>
    </location>
</feature>
<dbReference type="Gene3D" id="3.40.47.10">
    <property type="match status" value="3"/>
</dbReference>
<dbReference type="InterPro" id="IPR042099">
    <property type="entry name" value="ANL_N_sf"/>
</dbReference>
<dbReference type="GO" id="GO:0016491">
    <property type="term" value="F:oxidoreductase activity"/>
    <property type="evidence" value="ECO:0007669"/>
    <property type="project" value="InterPro"/>
</dbReference>
<dbReference type="CDD" id="cd00833">
    <property type="entry name" value="PKS"/>
    <property type="match status" value="3"/>
</dbReference>
<feature type="active site" description="Proton acceptor; for dehydratase activity" evidence="6">
    <location>
        <position position="3453"/>
    </location>
</feature>
<dbReference type="PROSITE" id="PS01162">
    <property type="entry name" value="QOR_ZETA_CRYSTAL"/>
    <property type="match status" value="2"/>
</dbReference>
<dbReference type="Pfam" id="PF13602">
    <property type="entry name" value="ADH_zinc_N_2"/>
    <property type="match status" value="2"/>
</dbReference>
<dbReference type="PROSITE" id="PS00012">
    <property type="entry name" value="PHOSPHOPANTETHEINE"/>
    <property type="match status" value="3"/>
</dbReference>
<sequence length="5762" mass="577147">MGPGSSRAERDLPDSRSLDAWNILSFAASSYPNKLAIVDGTRTATYAQLHRHCMSLAATLHSLGITRGSRVAILHRNAGEVLALHFAAAALRAVIVNLNTALAPRELAYILADSGAEVVVASTDFAHTLAAAAAEAAAAAGDGGEQQQQQQLAVQAVVWTGTEGAKAAALPSVAGWSSSSYPTIPSSSTAAPPTPPPAAAEPEQQDQEQPPLSGLMRAIRASLDEAQEAEQPAAAAAAAAAAVADPEQQLLASLLSDFHEDYGYHMYYTSGTTGWPKGVVLSHRVVVLHALGTIMEMRLHGGDVWGHFAPLFHLVDVFAVYAITLVGGRHVLLPAFSAAEALLTMERECVSVSNVASTMVTLLLGNPLLPVVDLSHLRLLSCGGSPQSPTVIARAIAALGCEFFVSYGMTECCGKISMSILPATWHRQLLLQQRQAAAAGGDAAAAAADVYGGLLGRVCTSGRPFLLMEVRNVDKAGADIAPGSGNVGEVLIRGPTVFGGYWRLPEATAESFTPDGWFCTGDLATRENDGYITVVDRKKDMILCGGENVYSTEVEAVLIAHPAVAQAAVFGIPNAVLGELVAAAVVLRADAAAAAAAPGGSGALVGEITEWCRARLAYYKVPSAVHVVEAMPVTGSGKILKTELRQRFAAAPHAAPAAAAAAAAAAADMQLGVPGVNLQGLVVLAADAAGPGRLQQLALAQPDLTLSPDVTYVLPLSDGVALGQQVQSAVMRDARHLLLLGGSQPTAAALQLLHHVLQAAAGAEAALVILDGPIASDARLLGYALFDAAQGMPAVEAVLVPAEAADTSVSGITAPAAAAAEAAAPAGASVEAVMAVVVKEAIAELLGAAAAGGIGEDEPLMQAGVNSTLAVQLTGQLEDRLGVSLPATLVFDYPSILELSEFLATTCPEAVAPPTAAPQPAAATAAAAAAAAAAPPDATATAVQLVAAAVAELLGSAAAGGISADEPLMQAGVNSTLAVQLTGQLEATLGTSLPATLVFDYPTISEIATFLAESQLLPASLLPAAAPPITAPSAHPAAPTTLPRPVGPAIGLQPSPPAAATSPILIVASSMAPGPQGIGKQLLSPGGLTIVGDASAVVPLSRWDADLALPAHLPGELQPRFGSFLREVEQFDAAALGLTAAEAVLMDPQQRLVMEAFADVHAATAAAGLASRSAGVYVGISQLEYARITLDQNIPVSAYFATGAHLSVASGRIAYTWGLRGPAASVDTACSSSLVTAHLAAMALKQGEVDMAAAGGVNLQLLSSWSMACNRAGMLAQDGRCKTLDAAADGYVRAEAAGFMMLLPAHIATSAGRADLTSSCALLAGSAVNQDGRSSSLTAPNGPSQQAVIRAALAAGGLPADAVGLLEMHGTGTPLGDPIEVGAAVSVLQPPGSTQRLLLTGLKSEMGHAEPAAGVLGLARLAAQAVHAATAPILHLRTINPYLHSALAGAAAGSRVQVPRQSLPWSASSSSGSMAGGRLVGSVSSFAFMGTNGHTIIAGPATLAGAGALAPPTRDLRRQRMYVEPHLHPFLTSLSYSSSSSSSSLYQGQPSSITFHCRLNKPRLAYLMDHIVLGRALLPAAAMMELAAATAATLLADSASEDGSLLSVQGLTMTAPIIMPDPAAAAAAGGDDDMGLVVVCNLHLVSGQLQIGCMQEGDTGMQAGDMVVCAAATAGVVRAADAAWQQQQRLQAGALAVLSDILAPHAAAAAIAGGGEAAVPAAAAAAAAITSSVTGVIEGVSEDWHASGYFSNPRQVDSALHLGVVQPGAGAKVPVAVANLLVPAAARGAATGRLLASSAADAVTPAQAAAGVSSASYIITSDDDNSSSGPGVRGGRVPGRSSGMAAGAGELVLVIDGLQTKVPRQADLARQQRTARSVSRQEQQEGLQAAAAAEGQEEDYPCSYELDWQLSEPAEGKMAAAAAAAVEGPHDSAVRHAGKLTVLLHEEGEAEAEGAAAAAAAQAVQLQLAAGDTPAAAAATTMAVLQQVNQLQAGAAAALALQAELPSSSSKLGPGEGLQSSAAAGADATSAVWGLLRTEATEQTGITVSLLDSDSMQPAAADTTHTAGMLAGVAAAGYLEASAVRGAAVAVPRLLPVLRPEAAEHLVIQPEPRSSLSNLVARAADISQMQPLPGEVLLSVKAVGINFRDVLNVLGMYPGDPGAPGSDAAGVVMAAGADVAHLSPGDDVFGLAHGCLGTVVKGPAAMLVPMPPHLTYEEASTAPTVFVTVNVTLQEAAGVRKGERVLVHAAAGGVGLAAAQVLRVLGAVPVATAGSPSKRSLLRSLNVQHVVGSRDTQFVGPLACLGGVDVVLNSLTSPGMVGGSLSVLRRGGRFVEIGKRDIWTPNTFVKERPDVDMQLVAVDFLPPHILQQQLMRVATMMAAGQLQPLTQAAYSMTSVVAAMRLLAQASHVGKVVVSAPPAGIFAGGSAAGAHSRASVAITGGSGGLGLLMAQWLAASGAVREIHLFSRQGRIPAAAAAAPPGLFTGDTPPASATATSSSSSSSSASLHGWLLHSGVSVSLHSADLSFASDVHAAMMGIYGSSSSSSSFSKGQAGFDMVFHAAGVLQDSLIGNHTQASIRAVMAPKAAANIIGATAMMPLQQLVLFSSVASTVGAAGQANYVAANAVLDGWALAGRRQGTAVSSIQWGAWASAGMASAAVKERLTRLGQGVLKPAAGLAALAAALRASAGLASLASISPMPGGSAAAVGALAGADAAALVAVNPWRWRTYLQHMQAIPGVYAEQLHHLPSEEAAIGAAEAAAAPAAAAWTPERVAGEVQSALQEVLGRRLEPSEPFMSGGLDSLGAVEYVNLVGRRLNLQLPSTLVFDYPTVDAVTSYLRGKLAARQPAAAAAKAAPAARKAAVPRALPAAAAAAAVSELPVWILGTLLWPLQAADGSAAAAAGPLTLLPQQDCITVIPGNRWNPDISAGAAADVAGSVATTRFGAFLQDVEQFDAAAFGLGAAEAVATDPQHRLLLASAAQLLSTPGAFTDTTQADIAHLTTTSSSSSSGSSGVQRRMSDTGVFVGISWAEYFQLGRQLGQAMGANTAQGAVLSVACGRVSYHFGLKGPSMSVDTACSSSLVAAALARQALVGPPTPGSSSSSAWRAASSALVAGINMCLLPATTAMFQKAGMLAPDGRCKTMDAAADGYVRAEASAMMLLGVGTAANALAVLSGAAVNQDGRSSSLTAPNGPAQQEVLRAALADAGLTPAYISGLQMHGTGTALGDPIEIGAALQVYYDSANGASKALQPAGGSGGSAAVHPMHLVAAKSLVGHSEPGAGLTGILYAAQQAATAAAIPILHLCSPNPHVISAIGSALPPAANPLSTLAMPRVTMPLQHVPASPVAAPEQPQLALGVSGFAFQGTNAHAIISSRALPTPAAAASLSGTSLGGWTPAAAAAAGTSVVWQTSRVWVHPQPCGLISSVVKAQAQQGTLFELQLTAAHMAHVRDHSVAGRALVPGVMFMEMAVCCLQQVALSSSSSSAAAIAALSGVTIPAPCLLPDLGTGGAAAVVLRCLVQQQSIRVASSSAAARHRVHLQAQPTALHQQQQQGEQTTSGILSQIIRSLPAFQAATAGVATAAAAVASVAVSAAAAPAIIGCADSAQLDALLQLAAVYRGSLQPQLASELQVPAAAELYLSPASAAAAVTGSSMQLAAAAVRRGLTAASMTADFTMQQADGAAGVAGGVLCGIVGLQARRATAAALVQEAGVPAAARRVLEEPEDVDEDMHAQEIMYEAVQVANTPADLSAATAAACLLSSSGSSFSAAAAGLGVAQQAAAMGLPHVQLNTPAGISASPYAAALAESALPGLAKTLAAETGMAVLLQQQEAAVARIALQTEHVKGQQPAFNEQDNRAGIAFREVLMPQPPSAFLPGAYSFEPRPRGAMSNLVPVSKPAAAALSIGSSTCPPGSVQLSVKAVGINFRDVLNVLGMYPGDPGAPGGDCAGIITALAADAPAGLAVGQPVMGLAVGSLGSTAQCSAYTVTAMPPCLSYEAASSMPTVFITAQLAMGAVTGVQPGERVLVHAAAGGVGLAAAQVLRVLGAVPVATAGSPSKRSLLRSLGVQHVVGSRDTQFVGPLACLGGVDVVLNSLTSPGMVGGSLSVLRRGGRFVEIGKRDIWAPAAAAAERPDVAYSLLAVDFLPDEGVQSALQRVAAGVAAGQLAPIPIVCHNLASAAAALRQLSQASAVGKVVVSAPQLASPELRAAGSSNASPGRIIITGGLGALGLLVASWLASSQGAKHITLVSRTGRAAAGSMSQASQRQLAALLSGAAIVSIVAADVAVAEDCGFVGGFGDARLPLVGLVHASGVLEDAALRGQSLQGLRRVWAPKVAALSALRRSTAQHPQAFSLLFSSVASLMGSAGQANYAAANAALDATAAAECARGIAACSVRWGAWAGAGMASSDLVKAKIASLGMALLQPAAGLAALERLLAAPSLATGYKQLGGSPAVVDVVPFRWQRLLSRYQQQQMPELFSAMVDWTGFQQQAGAAVAAVRPQLTAARPAVADAAAAAATRQQLLETVKAAVSGVIGREVLPDEPLMAAGLDSLGSVELRNSLEGALGTPLPPTLVFDFPTAAAIAEYAASRLPAPTAPTTEVAAAARMQQQQRLPMQPAAFDVSLFGFDEGLAAAGYEQQAAAPTAVQSQQEVEAEVSAAVSSVLGRTVDSSAALMAAGLDSLGSVELQNVLQGRFAVPLPATLAIDYPSVEAMARYIHSRLAAAAATTAAAVAMPSAVRGMPGAAGAPVSRAAAQQAAAVYGAAFRMPGVDGMQQQLMQGVDAIQVVPVDRWVPETYAPLSGGVPPPRFGSFLPGAAAFDAAAFGLSEAEAVSIDPQQRLLMDLYYEAAAPSAAAAAAAAAVGQASSTLAARQAVGVYVGISAVDYNKLASRLQLSLTAYSATGSLSLSVAAGRLSYSFGLKGPSLAIDTACSSSLVAAHAALSGLRLGHCAAAAVGGVNLQLIPDTPASFQKAGMLSPEGRCKTLDASADGYVRAEAAGIILLQQLDLQQPAAAPLAILAASSVNQDGRSSSLTAPNGPAQQELLRAALVDAGLAPDGLSCLSMHGTGTSLGDPIEVGAFTEVFSAQAAAAAAGSAAHPFQLASSKASFGHAEPGAGIVGIFHTLFAQQQQVQLPIMHLRQLNPLVGSVLEAAAAAHGTRLRAFHMPRQAGPAVVAGVETGAAAGSRTGISAFAFQGTNAHIILKSSDSKTAPPAAAAVAWQRHRLFPTPPANRMLGSFSKPVAAAAAAAFEVQLSSPLLSFLWDHQVAGSVVFPGAGYIEVAAAALSTLAAQSSSSKAGTLALAAVSIPAPLVLPAALSDGVLPTLVCEISAATGRVYITSVSAAGHEASAAKMLHMTCTAASVQPQNEPASTATAPTAAARASLLHQLIPGFAAAAVAAAAGRQQPTVAAIAAPTEAADGLILHPASLDSCLQLGAVPSSTTAEVVLRVPAGIDLVSLPTSSADSSASEAAVGGRWATMMPRSSSSSTAVPAGALLLDYIIAEQYGSVCCSVSGMLAKQTTRQALEAAAAAASAAAGAPVPVVRPAAGVAAGAAAADEADRQKAQQEMLYEVLWAADEPWTEGDATAAVATSSFALAADAGAPVAAAVALASTALSVLQTAAADSAAAVRMQLPGPVAAAGPGSLVLGGNAPGQLLGMARSAALELPATAFEIVNADVADIQRDQPPASIQVLEQPAETTLGGSYGLDVTAATSFKPTLVRSIGSSESVSQPLRLVPSPRGAFSSLVPRAVQLQGLPAGQ</sequence>
<dbReference type="PANTHER" id="PTHR43775">
    <property type="entry name" value="FATTY ACID SYNTHASE"/>
    <property type="match status" value="1"/>
</dbReference>
<evidence type="ECO:0000313" key="12">
    <source>
        <dbReference type="Proteomes" id="UP000256970"/>
    </source>
</evidence>
<dbReference type="Proteomes" id="UP000256970">
    <property type="component" value="Unassembled WGS sequence"/>
</dbReference>
<feature type="domain" description="Ketosynthase family 3 (KS3)" evidence="9">
    <location>
        <begin position="4754"/>
        <end position="5206"/>
    </location>
</feature>
<dbReference type="Pfam" id="PF08240">
    <property type="entry name" value="ADH_N"/>
    <property type="match status" value="1"/>
</dbReference>
<dbReference type="SUPFAM" id="SSF50129">
    <property type="entry name" value="GroES-like"/>
    <property type="match status" value="2"/>
</dbReference>
<feature type="domain" description="Carrier" evidence="8">
    <location>
        <begin position="2769"/>
        <end position="2844"/>
    </location>
</feature>
<dbReference type="InterPro" id="IPR014030">
    <property type="entry name" value="Ketoacyl_synth_N"/>
</dbReference>
<dbReference type="InterPro" id="IPR011032">
    <property type="entry name" value="GroES-like_sf"/>
</dbReference>
<dbReference type="InterPro" id="IPR020841">
    <property type="entry name" value="PKS_Beta-ketoAc_synthase_dom"/>
</dbReference>
<dbReference type="STRING" id="3088.A0A383VRY7"/>
<feature type="region of interest" description="C-terminal hotdog fold" evidence="6">
    <location>
        <begin position="3548"/>
        <end position="3707"/>
    </location>
</feature>
<dbReference type="Pfam" id="PF08659">
    <property type="entry name" value="KR"/>
    <property type="match status" value="2"/>
</dbReference>
<dbReference type="InterPro" id="IPR020807">
    <property type="entry name" value="PKS_DH"/>
</dbReference>
<evidence type="ECO:0000313" key="11">
    <source>
        <dbReference type="EMBL" id="SZX67650.1"/>
    </source>
</evidence>
<dbReference type="InterPro" id="IPR013968">
    <property type="entry name" value="PKS_KR"/>
</dbReference>
<dbReference type="InterPro" id="IPR006162">
    <property type="entry name" value="Ppantetheine_attach_site"/>
</dbReference>
<dbReference type="Pfam" id="PF21089">
    <property type="entry name" value="PKS_DH_N"/>
    <property type="match status" value="3"/>
</dbReference>
<feature type="active site" description="Proton acceptor; for dehydratase activity" evidence="6">
    <location>
        <position position="5266"/>
    </location>
</feature>
<dbReference type="SMART" id="SM00825">
    <property type="entry name" value="PKS_KS"/>
    <property type="match status" value="3"/>
</dbReference>
<dbReference type="InterPro" id="IPR042104">
    <property type="entry name" value="PKS_dehydratase_sf"/>
</dbReference>
<dbReference type="InterPro" id="IPR049552">
    <property type="entry name" value="PKS_DH_N"/>
</dbReference>
<feature type="domain" description="Ketosynthase family 3 (KS3)" evidence="9">
    <location>
        <begin position="1062"/>
        <end position="1499"/>
    </location>
</feature>
<dbReference type="Gene3D" id="3.30.300.30">
    <property type="match status" value="1"/>
</dbReference>
<feature type="active site" description="Proton donor; for dehydratase activity" evidence="6">
    <location>
        <position position="5431"/>
    </location>
</feature>
<dbReference type="InterPro" id="IPR049551">
    <property type="entry name" value="PKS_DH_C"/>
</dbReference>
<name>A0A383VRY7_TETOB</name>
<dbReference type="SMART" id="SM00822">
    <property type="entry name" value="PKS_KR"/>
    <property type="match status" value="2"/>
</dbReference>
<feature type="domain" description="Carrier" evidence="8">
    <location>
        <begin position="937"/>
        <end position="1015"/>
    </location>
</feature>
<feature type="region of interest" description="N-terminal hotdog fold" evidence="6">
    <location>
        <begin position="1528"/>
        <end position="1673"/>
    </location>
</feature>
<dbReference type="SMART" id="SM00823">
    <property type="entry name" value="PKS_PP"/>
    <property type="match status" value="5"/>
</dbReference>
<dbReference type="EMBL" id="FNXT01000807">
    <property type="protein sequence ID" value="SZX67650.1"/>
    <property type="molecule type" value="Genomic_DNA"/>
</dbReference>
<feature type="compositionally biased region" description="Low complexity" evidence="7">
    <location>
        <begin position="181"/>
        <end position="191"/>
    </location>
</feature>
<reference evidence="11 12" key="1">
    <citation type="submission" date="2016-10" db="EMBL/GenBank/DDBJ databases">
        <authorList>
            <person name="Cai Z."/>
        </authorList>
    </citation>
    <scope>NUCLEOTIDE SEQUENCE [LARGE SCALE GENOMIC DNA]</scope>
</reference>
<dbReference type="InterPro" id="IPR025110">
    <property type="entry name" value="AMP-bd_C"/>
</dbReference>
<dbReference type="InterPro" id="IPR036736">
    <property type="entry name" value="ACP-like_sf"/>
</dbReference>
<dbReference type="Pfam" id="PF00501">
    <property type="entry name" value="AMP-binding"/>
    <property type="match status" value="1"/>
</dbReference>
<dbReference type="GO" id="GO:0031177">
    <property type="term" value="F:phosphopantetheine binding"/>
    <property type="evidence" value="ECO:0007669"/>
    <property type="project" value="InterPro"/>
</dbReference>
<dbReference type="Pfam" id="PF02801">
    <property type="entry name" value="Ketoacyl-synt_C"/>
    <property type="match status" value="3"/>
</dbReference>
<dbReference type="InterPro" id="IPR050091">
    <property type="entry name" value="PKS_NRPS_Biosynth_Enz"/>
</dbReference>
<evidence type="ECO:0000256" key="3">
    <source>
        <dbReference type="ARBA" id="ARBA00022679"/>
    </source>
</evidence>
<dbReference type="PROSITE" id="PS00455">
    <property type="entry name" value="AMP_BINDING"/>
    <property type="match status" value="1"/>
</dbReference>
<evidence type="ECO:0000256" key="7">
    <source>
        <dbReference type="SAM" id="MobiDB-lite"/>
    </source>
</evidence>
<keyword evidence="2" id="KW-0597">Phosphoprotein</keyword>
<dbReference type="Gene3D" id="3.40.50.980">
    <property type="match status" value="1"/>
</dbReference>
<keyword evidence="1" id="KW-0596">Phosphopantetheine</keyword>
<dbReference type="PANTHER" id="PTHR43775:SF37">
    <property type="entry name" value="SI:DKEY-61P9.11"/>
    <property type="match status" value="1"/>
</dbReference>
<evidence type="ECO:0000256" key="1">
    <source>
        <dbReference type="ARBA" id="ARBA00022450"/>
    </source>
</evidence>
<feature type="domain" description="Ketosynthase family 3 (KS3)" evidence="9">
    <location>
        <begin position="2880"/>
        <end position="3375"/>
    </location>
</feature>
<dbReference type="Gene3D" id="1.10.1200.10">
    <property type="entry name" value="ACP-like"/>
    <property type="match status" value="5"/>
</dbReference>
<dbReference type="InterPro" id="IPR000873">
    <property type="entry name" value="AMP-dep_synth/lig_dom"/>
</dbReference>
<dbReference type="SUPFAM" id="SSF47336">
    <property type="entry name" value="ACP-like"/>
    <property type="match status" value="5"/>
</dbReference>
<dbReference type="InterPro" id="IPR009081">
    <property type="entry name" value="PP-bd_ACP"/>
</dbReference>
<dbReference type="InterPro" id="IPR057326">
    <property type="entry name" value="KR_dom"/>
</dbReference>
<keyword evidence="5" id="KW-0511">Multifunctional enzyme</keyword>
<dbReference type="Gene3D" id="3.10.129.110">
    <property type="entry name" value="Polyketide synthase dehydratase"/>
    <property type="match status" value="2"/>
</dbReference>
<dbReference type="Gene3D" id="3.10.129.10">
    <property type="entry name" value="Hotdog Thioesterase"/>
    <property type="match status" value="1"/>
</dbReference>
<evidence type="ECO:0008006" key="13">
    <source>
        <dbReference type="Google" id="ProtNLM"/>
    </source>
</evidence>